<sequence>MKSDCQLPTPAVSTTHAFDPSVLSSSFIIATRRYPFRILYYHRPYRRISKTLSSTFSIAHARFQTG</sequence>
<reference evidence="1 2" key="1">
    <citation type="submission" date="2012-08" db="EMBL/GenBank/DDBJ databases">
        <authorList>
            <person name="Gan P.H.P."/>
            <person name="Ikeda K."/>
            <person name="Irieda H."/>
            <person name="Narusaka M."/>
            <person name="O'Connell R.J."/>
            <person name="Narusaka Y."/>
            <person name="Takano Y."/>
            <person name="Kubo Y."/>
            <person name="Shirasu K."/>
        </authorList>
    </citation>
    <scope>NUCLEOTIDE SEQUENCE [LARGE SCALE GENOMIC DNA]</scope>
    <source>
        <strain evidence="1 2">Nara gc5</strain>
    </source>
</reference>
<evidence type="ECO:0000313" key="1">
    <source>
        <dbReference type="EMBL" id="KAF4488482.1"/>
    </source>
</evidence>
<accession>A0A7J6JEL0</accession>
<dbReference type="RefSeq" id="XP_066009376.1">
    <property type="nucleotide sequence ID" value="XM_066151029.1"/>
</dbReference>
<dbReference type="InParanoid" id="A0A7J6JEL0"/>
<proteinExistence type="predicted"/>
<protein>
    <submittedName>
        <fullName evidence="1">Uncharacterized protein</fullName>
    </submittedName>
</protein>
<dbReference type="Proteomes" id="UP000011096">
    <property type="component" value="Unassembled WGS sequence"/>
</dbReference>
<dbReference type="EMBL" id="ANPB02000002">
    <property type="protein sequence ID" value="KAF4488482.1"/>
    <property type="molecule type" value="Genomic_DNA"/>
</dbReference>
<dbReference type="AlphaFoldDB" id="A0A7J6JEL0"/>
<gene>
    <name evidence="1" type="ORF">CGGC5_v002733</name>
</gene>
<dbReference type="GeneID" id="90979670"/>
<keyword evidence="2" id="KW-1185">Reference proteome</keyword>
<comment type="caution">
    <text evidence="1">The sequence shown here is derived from an EMBL/GenBank/DDBJ whole genome shotgun (WGS) entry which is preliminary data.</text>
</comment>
<organism evidence="1 2">
    <name type="scientific">Colletotrichum fructicola (strain Nara gc5)</name>
    <name type="common">Anthracnose fungus</name>
    <name type="synonym">Colletotrichum gloeosporioides (strain Nara gc5)</name>
    <dbReference type="NCBI Taxonomy" id="1213859"/>
    <lineage>
        <taxon>Eukaryota</taxon>
        <taxon>Fungi</taxon>
        <taxon>Dikarya</taxon>
        <taxon>Ascomycota</taxon>
        <taxon>Pezizomycotina</taxon>
        <taxon>Sordariomycetes</taxon>
        <taxon>Hypocreomycetidae</taxon>
        <taxon>Glomerellales</taxon>
        <taxon>Glomerellaceae</taxon>
        <taxon>Colletotrichum</taxon>
        <taxon>Colletotrichum gloeosporioides species complex</taxon>
    </lineage>
</organism>
<reference evidence="1 2" key="2">
    <citation type="submission" date="2020-04" db="EMBL/GenBank/DDBJ databases">
        <title>Genome sequencing and assembly of multiple isolates from the Colletotrichum gloeosporioides species complex.</title>
        <authorList>
            <person name="Gan P."/>
            <person name="Shirasu K."/>
        </authorList>
    </citation>
    <scope>NUCLEOTIDE SEQUENCE [LARGE SCALE GENOMIC DNA]</scope>
    <source>
        <strain evidence="1 2">Nara gc5</strain>
    </source>
</reference>
<name>A0A7J6JEL0_COLFN</name>
<evidence type="ECO:0000313" key="2">
    <source>
        <dbReference type="Proteomes" id="UP000011096"/>
    </source>
</evidence>